<dbReference type="EMBL" id="JAATLJ010000001">
    <property type="protein sequence ID" value="NIZ40376.1"/>
    <property type="molecule type" value="Genomic_DNA"/>
</dbReference>
<reference evidence="6 7" key="1">
    <citation type="submission" date="2020-03" db="EMBL/GenBank/DDBJ databases">
        <title>Spirochaetal bacteria isolated from arthropods constitute a novel genus Entomospira genus novum within the order Spirochaetales.</title>
        <authorList>
            <person name="Grana-Miraglia L."/>
            <person name="Sikutova S."/>
            <person name="Fingerle V."/>
            <person name="Sing A."/>
            <person name="Castillo-Ramirez S."/>
            <person name="Margos G."/>
            <person name="Rudolf I."/>
        </authorList>
    </citation>
    <scope>NUCLEOTIDE SEQUENCE [LARGE SCALE GENOMIC DNA]</scope>
    <source>
        <strain evidence="6 7">BR193</strain>
    </source>
</reference>
<organism evidence="6 7">
    <name type="scientific">Entomospira entomophila</name>
    <dbReference type="NCBI Taxonomy" id="2719988"/>
    <lineage>
        <taxon>Bacteria</taxon>
        <taxon>Pseudomonadati</taxon>
        <taxon>Spirochaetota</taxon>
        <taxon>Spirochaetia</taxon>
        <taxon>Spirochaetales</taxon>
        <taxon>Spirochaetaceae</taxon>
        <taxon>Entomospira</taxon>
    </lineage>
</organism>
<evidence type="ECO:0000259" key="5">
    <source>
        <dbReference type="PROSITE" id="PS51350"/>
    </source>
</evidence>
<dbReference type="PROSITE" id="PS51350">
    <property type="entry name" value="PTS_HPR_DOM"/>
    <property type="match status" value="1"/>
</dbReference>
<dbReference type="PRINTS" id="PR00107">
    <property type="entry name" value="PHOSPHOCPHPR"/>
</dbReference>
<comment type="caution">
    <text evidence="6">The sequence shown here is derived from an EMBL/GenBank/DDBJ whole genome shotgun (WGS) entry which is preliminary data.</text>
</comment>
<evidence type="ECO:0000313" key="6">
    <source>
        <dbReference type="EMBL" id="NIZ40376.1"/>
    </source>
</evidence>
<dbReference type="InterPro" id="IPR035895">
    <property type="entry name" value="HPr-like_sf"/>
</dbReference>
<proteinExistence type="inferred from homology"/>
<evidence type="ECO:0000313" key="7">
    <source>
        <dbReference type="Proteomes" id="UP000711995"/>
    </source>
</evidence>
<feature type="domain" description="HPr" evidence="5">
    <location>
        <begin position="1"/>
        <end position="87"/>
    </location>
</feature>
<keyword evidence="3" id="KW-0963">Cytoplasm</keyword>
<comment type="subcellular location">
    <subcellularLocation>
        <location evidence="1">Cytoplasm</location>
    </subcellularLocation>
</comment>
<dbReference type="SUPFAM" id="SSF55594">
    <property type="entry name" value="HPr-like"/>
    <property type="match status" value="1"/>
</dbReference>
<dbReference type="Gene3D" id="3.30.1340.10">
    <property type="entry name" value="HPr-like"/>
    <property type="match status" value="1"/>
</dbReference>
<evidence type="ECO:0000256" key="1">
    <source>
        <dbReference type="ARBA" id="ARBA00004496"/>
    </source>
</evidence>
<dbReference type="AlphaFoldDB" id="A0A968GBL1"/>
<dbReference type="GO" id="GO:0009401">
    <property type="term" value="P:phosphoenolpyruvate-dependent sugar phosphotransferase system"/>
    <property type="evidence" value="ECO:0007669"/>
    <property type="project" value="UniProtKB-KW"/>
</dbReference>
<dbReference type="GO" id="GO:0005737">
    <property type="term" value="C:cytoplasm"/>
    <property type="evidence" value="ECO:0007669"/>
    <property type="project" value="UniProtKB-SubCell"/>
</dbReference>
<accession>A0A968GBL1</accession>
<sequence>MVNEKVTIIDPIGLHARPTSILVNEAKKYESKMTIRYGEKEASLVAMLKVLALAVSEGAEVEITAEGSDEEAALQGVIAVMKSNNLI</sequence>
<dbReference type="NCBIfam" id="TIGR01003">
    <property type="entry name" value="PTS_HPr_family"/>
    <property type="match status" value="1"/>
</dbReference>
<gene>
    <name evidence="6" type="ORF">HCT14_02460</name>
</gene>
<dbReference type="PANTHER" id="PTHR33705:SF2">
    <property type="entry name" value="PHOSPHOCARRIER PROTEIN NPR"/>
    <property type="match status" value="1"/>
</dbReference>
<name>A0A968GBL1_9SPIO</name>
<evidence type="ECO:0000256" key="3">
    <source>
        <dbReference type="ARBA" id="ARBA00022490"/>
    </source>
</evidence>
<dbReference type="InterPro" id="IPR000032">
    <property type="entry name" value="HPr-like"/>
</dbReference>
<protein>
    <submittedName>
        <fullName evidence="6">HPr family phosphocarrier protein</fullName>
    </submittedName>
</protein>
<dbReference type="RefSeq" id="WP_167699976.1">
    <property type="nucleotide sequence ID" value="NZ_CP118174.1"/>
</dbReference>
<dbReference type="PANTHER" id="PTHR33705">
    <property type="entry name" value="PHOSPHOCARRIER PROTEIN HPR"/>
    <property type="match status" value="1"/>
</dbReference>
<comment type="similarity">
    <text evidence="2">Belongs to the HPr family.</text>
</comment>
<keyword evidence="7" id="KW-1185">Reference proteome</keyword>
<evidence type="ECO:0000256" key="2">
    <source>
        <dbReference type="ARBA" id="ARBA00010736"/>
    </source>
</evidence>
<dbReference type="PROSITE" id="PS00369">
    <property type="entry name" value="PTS_HPR_HIS"/>
    <property type="match status" value="1"/>
</dbReference>
<dbReference type="CDD" id="cd00367">
    <property type="entry name" value="PTS-HPr_like"/>
    <property type="match status" value="1"/>
</dbReference>
<dbReference type="Pfam" id="PF00381">
    <property type="entry name" value="PTS-HPr"/>
    <property type="match status" value="1"/>
</dbReference>
<dbReference type="Proteomes" id="UP000711995">
    <property type="component" value="Unassembled WGS sequence"/>
</dbReference>
<dbReference type="InterPro" id="IPR050399">
    <property type="entry name" value="HPr"/>
</dbReference>
<evidence type="ECO:0000256" key="4">
    <source>
        <dbReference type="ARBA" id="ARBA00022683"/>
    </source>
</evidence>
<keyword evidence="4" id="KW-0598">Phosphotransferase system</keyword>
<dbReference type="InterPro" id="IPR001020">
    <property type="entry name" value="PTS_HPr_His_P_site"/>
</dbReference>